<evidence type="ECO:0000256" key="2">
    <source>
        <dbReference type="ARBA" id="ARBA00004687"/>
    </source>
</evidence>
<reference evidence="9" key="1">
    <citation type="submission" date="2023-03" db="EMBL/GenBank/DDBJ databases">
        <title>Massive genome expansion in bonnet fungi (Mycena s.s.) driven by repeated elements and novel gene families across ecological guilds.</title>
        <authorList>
            <consortium name="Lawrence Berkeley National Laboratory"/>
            <person name="Harder C.B."/>
            <person name="Miyauchi S."/>
            <person name="Viragh M."/>
            <person name="Kuo A."/>
            <person name="Thoen E."/>
            <person name="Andreopoulos B."/>
            <person name="Lu D."/>
            <person name="Skrede I."/>
            <person name="Drula E."/>
            <person name="Henrissat B."/>
            <person name="Morin E."/>
            <person name="Kohler A."/>
            <person name="Barry K."/>
            <person name="LaButti K."/>
            <person name="Morin E."/>
            <person name="Salamov A."/>
            <person name="Lipzen A."/>
            <person name="Mereny Z."/>
            <person name="Hegedus B."/>
            <person name="Baldrian P."/>
            <person name="Stursova M."/>
            <person name="Weitz H."/>
            <person name="Taylor A."/>
            <person name="Grigoriev I.V."/>
            <person name="Nagy L.G."/>
            <person name="Martin F."/>
            <person name="Kauserud H."/>
        </authorList>
    </citation>
    <scope>NUCLEOTIDE SEQUENCE</scope>
    <source>
        <strain evidence="9">CBHHK200</strain>
    </source>
</reference>
<evidence type="ECO:0000256" key="1">
    <source>
        <dbReference type="ARBA" id="ARBA00004477"/>
    </source>
</evidence>
<protein>
    <submittedName>
        <fullName evidence="9">GPI biosynthesis protein family Pig-F-domain-containing protein</fullName>
    </submittedName>
</protein>
<dbReference type="Proteomes" id="UP001218188">
    <property type="component" value="Unassembled WGS sequence"/>
</dbReference>
<keyword evidence="4 8" id="KW-0812">Transmembrane</keyword>
<feature type="transmembrane region" description="Helical" evidence="8">
    <location>
        <begin position="147"/>
        <end position="167"/>
    </location>
</feature>
<organism evidence="9 10">
    <name type="scientific">Mycena alexandri</name>
    <dbReference type="NCBI Taxonomy" id="1745969"/>
    <lineage>
        <taxon>Eukaryota</taxon>
        <taxon>Fungi</taxon>
        <taxon>Dikarya</taxon>
        <taxon>Basidiomycota</taxon>
        <taxon>Agaricomycotina</taxon>
        <taxon>Agaricomycetes</taxon>
        <taxon>Agaricomycetidae</taxon>
        <taxon>Agaricales</taxon>
        <taxon>Marasmiineae</taxon>
        <taxon>Mycenaceae</taxon>
        <taxon>Mycena</taxon>
    </lineage>
</organism>
<comment type="caution">
    <text evidence="9">The sequence shown here is derived from an EMBL/GenBank/DDBJ whole genome shotgun (WGS) entry which is preliminary data.</text>
</comment>
<evidence type="ECO:0000313" key="9">
    <source>
        <dbReference type="EMBL" id="KAJ7030607.1"/>
    </source>
</evidence>
<comment type="pathway">
    <text evidence="2">Glycolipid biosynthesis; glycosylphosphatidylinositol-anchor biosynthesis.</text>
</comment>
<dbReference type="GO" id="GO:0006506">
    <property type="term" value="P:GPI anchor biosynthetic process"/>
    <property type="evidence" value="ECO:0007669"/>
    <property type="project" value="UniProtKB-KW"/>
</dbReference>
<evidence type="ECO:0000256" key="3">
    <source>
        <dbReference type="ARBA" id="ARBA00022502"/>
    </source>
</evidence>
<evidence type="ECO:0000256" key="4">
    <source>
        <dbReference type="ARBA" id="ARBA00022692"/>
    </source>
</evidence>
<comment type="subcellular location">
    <subcellularLocation>
        <location evidence="1">Endoplasmic reticulum membrane</location>
        <topology evidence="1">Multi-pass membrane protein</topology>
    </subcellularLocation>
</comment>
<dbReference type="GO" id="GO:0005789">
    <property type="term" value="C:endoplasmic reticulum membrane"/>
    <property type="evidence" value="ECO:0007669"/>
    <property type="project" value="UniProtKB-SubCell"/>
</dbReference>
<dbReference type="InterPro" id="IPR009580">
    <property type="entry name" value="GPI_biosynthesis_protein_Pig-F"/>
</dbReference>
<dbReference type="AlphaFoldDB" id="A0AAD6WZ38"/>
<dbReference type="EMBL" id="JARJCM010000089">
    <property type="protein sequence ID" value="KAJ7030607.1"/>
    <property type="molecule type" value="Genomic_DNA"/>
</dbReference>
<keyword evidence="5" id="KW-0256">Endoplasmic reticulum</keyword>
<sequence>MSKREEKDAEVERRVERASVDERKFANLLNAWFATGAFALLFYAVLILFGAPLFNHIPHTALLALLLSFLAAFPPSYALGAPTSSAATRFAWVQLFVEFDPHTPLERALLYPAVGALLGAWAGAVPMALDWDRAWQTYPLPPLFGAFAGYVLASLGALTVSGVRFFAEEDMRMSAQPAQRATTTTRETKKLH</sequence>
<evidence type="ECO:0000256" key="7">
    <source>
        <dbReference type="ARBA" id="ARBA00023136"/>
    </source>
</evidence>
<feature type="transmembrane region" description="Helical" evidence="8">
    <location>
        <begin position="60"/>
        <end position="80"/>
    </location>
</feature>
<gene>
    <name evidence="9" type="ORF">C8F04DRAFT_1113039</name>
</gene>
<keyword evidence="10" id="KW-1185">Reference proteome</keyword>
<proteinExistence type="predicted"/>
<evidence type="ECO:0000313" key="10">
    <source>
        <dbReference type="Proteomes" id="UP001218188"/>
    </source>
</evidence>
<feature type="transmembrane region" description="Helical" evidence="8">
    <location>
        <begin position="31"/>
        <end position="54"/>
    </location>
</feature>
<accession>A0AAD6WZ38</accession>
<name>A0AAD6WZ38_9AGAR</name>
<keyword evidence="6 8" id="KW-1133">Transmembrane helix</keyword>
<keyword evidence="7 8" id="KW-0472">Membrane</keyword>
<evidence type="ECO:0000256" key="6">
    <source>
        <dbReference type="ARBA" id="ARBA00022989"/>
    </source>
</evidence>
<evidence type="ECO:0000256" key="8">
    <source>
        <dbReference type="SAM" id="Phobius"/>
    </source>
</evidence>
<dbReference type="Pfam" id="PF06699">
    <property type="entry name" value="PIG-F"/>
    <property type="match status" value="1"/>
</dbReference>
<keyword evidence="3" id="KW-0337">GPI-anchor biosynthesis</keyword>
<feature type="transmembrane region" description="Helical" evidence="8">
    <location>
        <begin position="108"/>
        <end position="127"/>
    </location>
</feature>
<evidence type="ECO:0000256" key="5">
    <source>
        <dbReference type="ARBA" id="ARBA00022824"/>
    </source>
</evidence>